<keyword evidence="3 13" id="KW-0554">One-carbon metabolism</keyword>
<dbReference type="FunFam" id="3.40.50.720:FF:000006">
    <property type="entry name" value="Bifunctional protein FolD"/>
    <property type="match status" value="1"/>
</dbReference>
<gene>
    <name evidence="13 16" type="primary">folD</name>
    <name evidence="16" type="ORF">E3U44_18410</name>
</gene>
<keyword evidence="10 13" id="KW-0486">Methionine biosynthesis</keyword>
<evidence type="ECO:0000256" key="12">
    <source>
        <dbReference type="ARBA" id="ARBA00036357"/>
    </source>
</evidence>
<comment type="caution">
    <text evidence="13">Lacks conserved residue(s) required for the propagation of feature annotation.</text>
</comment>
<keyword evidence="6 13" id="KW-0378">Hydrolase</keyword>
<keyword evidence="17" id="KW-1185">Reference proteome</keyword>
<dbReference type="GO" id="GO:0004488">
    <property type="term" value="F:methylenetetrahydrofolate dehydrogenase (NADP+) activity"/>
    <property type="evidence" value="ECO:0007669"/>
    <property type="project" value="UniProtKB-UniRule"/>
</dbReference>
<evidence type="ECO:0000256" key="4">
    <source>
        <dbReference type="ARBA" id="ARBA00022605"/>
    </source>
</evidence>
<dbReference type="InterPro" id="IPR020867">
    <property type="entry name" value="THF_DH/CycHdrlase_CS"/>
</dbReference>
<dbReference type="PROSITE" id="PS00766">
    <property type="entry name" value="THF_DHG_CYH_1"/>
    <property type="match status" value="1"/>
</dbReference>
<reference evidence="16 17" key="1">
    <citation type="submission" date="2019-03" db="EMBL/GenBank/DDBJ databases">
        <title>The genome sequence of Nitrosococcus wardiae strain D1FHST reveals the archetypal metabolic capacity of ammonia-oxidizing Gammaproteobacteria.</title>
        <authorList>
            <person name="Wang L."/>
            <person name="Lim C.K."/>
            <person name="Hanson T.E."/>
            <person name="Dang H."/>
            <person name="Klotz M.G."/>
        </authorList>
    </citation>
    <scope>NUCLEOTIDE SEQUENCE [LARGE SCALE GENOMIC DNA]</scope>
    <source>
        <strain evidence="16 17">D1FHS</strain>
    </source>
</reference>
<dbReference type="EC" id="1.5.1.5" evidence="13"/>
<dbReference type="Gene3D" id="3.40.50.10860">
    <property type="entry name" value="Leucine Dehydrogenase, chain A, domain 1"/>
    <property type="match status" value="1"/>
</dbReference>
<dbReference type="RefSeq" id="WP_134359497.1">
    <property type="nucleotide sequence ID" value="NZ_CP038033.1"/>
</dbReference>
<protein>
    <recommendedName>
        <fullName evidence="13">Bifunctional protein FolD</fullName>
    </recommendedName>
    <domain>
        <recommendedName>
            <fullName evidence="13">Methylenetetrahydrofolate dehydrogenase</fullName>
            <ecNumber evidence="13">1.5.1.5</ecNumber>
        </recommendedName>
    </domain>
    <domain>
        <recommendedName>
            <fullName evidence="13">Methenyltetrahydrofolate cyclohydrolase</fullName>
            <ecNumber evidence="13">3.5.4.9</ecNumber>
        </recommendedName>
    </domain>
</protein>
<dbReference type="SUPFAM" id="SSF51735">
    <property type="entry name" value="NAD(P)-binding Rossmann-fold domains"/>
    <property type="match status" value="1"/>
</dbReference>
<feature type="domain" description="Tetrahydrofolate dehydrogenase/cyclohydrolase NAD(P)-binding" evidence="15">
    <location>
        <begin position="140"/>
        <end position="281"/>
    </location>
</feature>
<sequence length="284" mass="30844">MSAKILDGKAIATNIRQTIKKRVQERIAAGLRPPGLAVILLGSDPASRAYVRNKRRACEEVGFKSLAYDLPAETPQSQLLTLIDQLNADSTVDGILVQLPLGKHIDPERVIEQIHPDKDVDGFHPYNIGRLTLRLPLLRPCTPHGVITLLKTTEQDLKSLEAVVVGASNIVGRPMVLELLLAGCTVTVCHRWTRDLLKHVSEADILVAAAGKPHLIKGEWIKPGATVIDVGFTRQPDGTLSGDVEFEAARERAAWITPVPGGVGPMTIATLLENTLYAAEQLHN</sequence>
<evidence type="ECO:0000313" key="16">
    <source>
        <dbReference type="EMBL" id="QBQ56249.1"/>
    </source>
</evidence>
<dbReference type="GO" id="GO:0000105">
    <property type="term" value="P:L-histidine biosynthetic process"/>
    <property type="evidence" value="ECO:0007669"/>
    <property type="project" value="UniProtKB-KW"/>
</dbReference>
<organism evidence="16 17">
    <name type="scientific">Nitrosococcus wardiae</name>
    <dbReference type="NCBI Taxonomy" id="1814290"/>
    <lineage>
        <taxon>Bacteria</taxon>
        <taxon>Pseudomonadati</taxon>
        <taxon>Pseudomonadota</taxon>
        <taxon>Gammaproteobacteria</taxon>
        <taxon>Chromatiales</taxon>
        <taxon>Chromatiaceae</taxon>
        <taxon>Nitrosococcus</taxon>
    </lineage>
</organism>
<dbReference type="InterPro" id="IPR036291">
    <property type="entry name" value="NAD(P)-bd_dom_sf"/>
</dbReference>
<dbReference type="Proteomes" id="UP000294325">
    <property type="component" value="Chromosome"/>
</dbReference>
<feature type="binding site" evidence="13">
    <location>
        <begin position="166"/>
        <end position="168"/>
    </location>
    <ligand>
        <name>NADP(+)</name>
        <dbReference type="ChEBI" id="CHEBI:58349"/>
    </ligand>
</feature>
<comment type="catalytic activity">
    <reaction evidence="13">
        <text>(6R)-5,10-methylene-5,6,7,8-tetrahydrofolate + NADP(+) = (6R)-5,10-methenyltetrahydrofolate + NADPH</text>
        <dbReference type="Rhea" id="RHEA:22812"/>
        <dbReference type="ChEBI" id="CHEBI:15636"/>
        <dbReference type="ChEBI" id="CHEBI:57455"/>
        <dbReference type="ChEBI" id="CHEBI:57783"/>
        <dbReference type="ChEBI" id="CHEBI:58349"/>
        <dbReference type="EC" id="1.5.1.5"/>
    </reaction>
</comment>
<comment type="function">
    <text evidence="13">Catalyzes the oxidation of 5,10-methylenetetrahydrofolate to 5,10-methenyltetrahydrofolate and then the hydrolysis of 5,10-methenyltetrahydrofolate to 10-formyltetrahydrofolate.</text>
</comment>
<feature type="domain" description="Tetrahydrofolate dehydrogenase/cyclohydrolase catalytic" evidence="14">
    <location>
        <begin position="6"/>
        <end position="121"/>
    </location>
</feature>
<evidence type="ECO:0000256" key="13">
    <source>
        <dbReference type="HAMAP-Rule" id="MF_01576"/>
    </source>
</evidence>
<dbReference type="GO" id="GO:0009086">
    <property type="term" value="P:methionine biosynthetic process"/>
    <property type="evidence" value="ECO:0007669"/>
    <property type="project" value="UniProtKB-KW"/>
</dbReference>
<evidence type="ECO:0000256" key="7">
    <source>
        <dbReference type="ARBA" id="ARBA00022857"/>
    </source>
</evidence>
<evidence type="ECO:0000259" key="14">
    <source>
        <dbReference type="Pfam" id="PF00763"/>
    </source>
</evidence>
<dbReference type="Gene3D" id="3.40.50.720">
    <property type="entry name" value="NAD(P)-binding Rossmann-like Domain"/>
    <property type="match status" value="1"/>
</dbReference>
<evidence type="ECO:0000256" key="2">
    <source>
        <dbReference type="ARBA" id="ARBA00011738"/>
    </source>
</evidence>
<keyword evidence="7 13" id="KW-0521">NADP</keyword>
<dbReference type="GO" id="GO:0035999">
    <property type="term" value="P:tetrahydrofolate interconversion"/>
    <property type="evidence" value="ECO:0007669"/>
    <property type="project" value="UniProtKB-UniRule"/>
</dbReference>
<dbReference type="GO" id="GO:0004477">
    <property type="term" value="F:methenyltetrahydrofolate cyclohydrolase activity"/>
    <property type="evidence" value="ECO:0007669"/>
    <property type="project" value="UniProtKB-UniRule"/>
</dbReference>
<dbReference type="GO" id="GO:0006164">
    <property type="term" value="P:purine nucleotide biosynthetic process"/>
    <property type="evidence" value="ECO:0007669"/>
    <property type="project" value="UniProtKB-KW"/>
</dbReference>
<dbReference type="KEGG" id="nwr:E3U44_18410"/>
<dbReference type="GO" id="GO:0005829">
    <property type="term" value="C:cytosol"/>
    <property type="evidence" value="ECO:0007669"/>
    <property type="project" value="TreeGrafter"/>
</dbReference>
<evidence type="ECO:0000259" key="15">
    <source>
        <dbReference type="Pfam" id="PF02882"/>
    </source>
</evidence>
<evidence type="ECO:0000256" key="3">
    <source>
        <dbReference type="ARBA" id="ARBA00022563"/>
    </source>
</evidence>
<dbReference type="Pfam" id="PF02882">
    <property type="entry name" value="THF_DHG_CYH_C"/>
    <property type="match status" value="1"/>
</dbReference>
<dbReference type="NCBIfam" id="NF010783">
    <property type="entry name" value="PRK14186.1"/>
    <property type="match status" value="1"/>
</dbReference>
<dbReference type="InterPro" id="IPR020631">
    <property type="entry name" value="THF_DH/CycHdrlase_NAD-bd_dom"/>
</dbReference>
<dbReference type="AlphaFoldDB" id="A0A4P7C385"/>
<dbReference type="PANTHER" id="PTHR48099">
    <property type="entry name" value="C-1-TETRAHYDROFOLATE SYNTHASE, CYTOPLASMIC-RELATED"/>
    <property type="match status" value="1"/>
</dbReference>
<comment type="subunit">
    <text evidence="2 13">Homodimer.</text>
</comment>
<comment type="catalytic activity">
    <reaction evidence="12 13">
        <text>(6R)-5,10-methenyltetrahydrofolate + H2O = (6R)-10-formyltetrahydrofolate + H(+)</text>
        <dbReference type="Rhea" id="RHEA:23700"/>
        <dbReference type="ChEBI" id="CHEBI:15377"/>
        <dbReference type="ChEBI" id="CHEBI:15378"/>
        <dbReference type="ChEBI" id="CHEBI:57455"/>
        <dbReference type="ChEBI" id="CHEBI:195366"/>
        <dbReference type="EC" id="3.5.4.9"/>
    </reaction>
</comment>
<evidence type="ECO:0000256" key="6">
    <source>
        <dbReference type="ARBA" id="ARBA00022801"/>
    </source>
</evidence>
<dbReference type="EMBL" id="CP038033">
    <property type="protein sequence ID" value="QBQ56249.1"/>
    <property type="molecule type" value="Genomic_DNA"/>
</dbReference>
<name>A0A4P7C385_9GAMM</name>
<keyword evidence="5 13" id="KW-0658">Purine biosynthesis</keyword>
<dbReference type="InterPro" id="IPR020630">
    <property type="entry name" value="THF_DH/CycHdrlase_cat_dom"/>
</dbReference>
<dbReference type="OrthoDB" id="9803580at2"/>
<evidence type="ECO:0000313" key="17">
    <source>
        <dbReference type="Proteomes" id="UP000294325"/>
    </source>
</evidence>
<keyword evidence="4 13" id="KW-0028">Amino-acid biosynthesis</keyword>
<dbReference type="InterPro" id="IPR046346">
    <property type="entry name" value="Aminoacid_DH-like_N_sf"/>
</dbReference>
<dbReference type="Pfam" id="PF00763">
    <property type="entry name" value="THF_DHG_CYH"/>
    <property type="match status" value="1"/>
</dbReference>
<comment type="pathway">
    <text evidence="1 13">One-carbon metabolism; tetrahydrofolate interconversion.</text>
</comment>
<dbReference type="UniPathway" id="UPA00193"/>
<accession>A0A4P7C385</accession>
<keyword evidence="9 13" id="KW-0368">Histidine biosynthesis</keyword>
<evidence type="ECO:0000256" key="9">
    <source>
        <dbReference type="ARBA" id="ARBA00023102"/>
    </source>
</evidence>
<dbReference type="PROSITE" id="PS00767">
    <property type="entry name" value="THF_DHG_CYH_2"/>
    <property type="match status" value="1"/>
</dbReference>
<evidence type="ECO:0000256" key="1">
    <source>
        <dbReference type="ARBA" id="ARBA00004777"/>
    </source>
</evidence>
<dbReference type="EC" id="3.5.4.9" evidence="13"/>
<dbReference type="InterPro" id="IPR000672">
    <property type="entry name" value="THF_DH/CycHdrlase"/>
</dbReference>
<dbReference type="HAMAP" id="MF_01576">
    <property type="entry name" value="THF_DHG_CYH"/>
    <property type="match status" value="1"/>
</dbReference>
<dbReference type="PANTHER" id="PTHR48099:SF5">
    <property type="entry name" value="C-1-TETRAHYDROFOLATE SYNTHASE, CYTOPLASMIC"/>
    <property type="match status" value="1"/>
</dbReference>
<dbReference type="PRINTS" id="PR00085">
    <property type="entry name" value="THFDHDRGNASE"/>
</dbReference>
<keyword evidence="11 13" id="KW-0511">Multifunctional enzyme</keyword>
<dbReference type="SUPFAM" id="SSF53223">
    <property type="entry name" value="Aminoacid dehydrogenase-like, N-terminal domain"/>
    <property type="match status" value="1"/>
</dbReference>
<dbReference type="FunFam" id="3.40.50.10860:FF:000001">
    <property type="entry name" value="Bifunctional protein FolD"/>
    <property type="match status" value="1"/>
</dbReference>
<keyword evidence="8 13" id="KW-0560">Oxidoreductase</keyword>
<evidence type="ECO:0000256" key="8">
    <source>
        <dbReference type="ARBA" id="ARBA00023002"/>
    </source>
</evidence>
<dbReference type="CDD" id="cd01080">
    <property type="entry name" value="NAD_bind_m-THF_DH_Cyclohyd"/>
    <property type="match status" value="1"/>
</dbReference>
<evidence type="ECO:0000256" key="11">
    <source>
        <dbReference type="ARBA" id="ARBA00023268"/>
    </source>
</evidence>
<evidence type="ECO:0000256" key="10">
    <source>
        <dbReference type="ARBA" id="ARBA00023167"/>
    </source>
</evidence>
<dbReference type="NCBIfam" id="NF008058">
    <property type="entry name" value="PRK10792.1"/>
    <property type="match status" value="1"/>
</dbReference>
<evidence type="ECO:0000256" key="5">
    <source>
        <dbReference type="ARBA" id="ARBA00022755"/>
    </source>
</evidence>
<proteinExistence type="inferred from homology"/>
<comment type="similarity">
    <text evidence="13">Belongs to the tetrahydrofolate dehydrogenase/cyclohydrolase family.</text>
</comment>